<proteinExistence type="inferred from homology"/>
<evidence type="ECO:0000256" key="12">
    <source>
        <dbReference type="ARBA" id="ARBA00023163"/>
    </source>
</evidence>
<feature type="region of interest" description="Disordered" evidence="16">
    <location>
        <begin position="895"/>
        <end position="914"/>
    </location>
</feature>
<evidence type="ECO:0000256" key="14">
    <source>
        <dbReference type="PIRSR" id="PIRSR602717-51"/>
    </source>
</evidence>
<sequence>MTERRRRISPKTELVPSGDIQGTPVSLVREALRLGRHLGSRVLQGIRIPEPTIKSILHNRLNVPLKKLNTLMAEAIEIGSVIRTYSRGGFFYLENGSLPDDKLGITNSDMSYMVRRSVIELKDNAMIENASVEEITDRITLERCVKQGRLIRCQVKPYKYRFPSKKFKLYSRGPVKPNQLCSFCLCTAEDNKHHQHEDLLSCHLCGNSGHPSCLKYSQKLVAKIRAEEWQCLDCKMCALCSVRDKAVSTSNKLLICDSCDKGYHMDCLEPPLFEMPRGKWYCYMCEPVTPPESEVDRPLSLGRPLVPKTKREIAAIIRAEKNIPRSPQPIKRTRSSVRDKSKLFDSLPTHSFRSPKKPRIPSTSPLPHKSTGPGRKRKIPKPIGSPHPMSISPLIEGVPVEEGNLFYQARNLSAIRVTPNQNSIVNNPKCLPPKIHLGQYEIDTWYTSVYPQEYALLSILYICEFCLKYMKSYEVLLRHNSKCKLTHPPAREIYRKDDHSVFEIDGKSNTIYCQNLCLLGKLFLDHKTLYYDVEPFTFYVLTKNDESGCHIIGYFSKEKYQQKFNLSCIMTLPAYQKQGYGKFLIQFSYLLSLREERIGSPEKPLSLLGRVAYISFWKSAILDYLIHNSDKNNICLQSLSQATSIDPFDLADTLESQDWIKIRSIDNDNKELMFSFSSQQTEEHKSKLAKQKNTIDSSALHWIPPPSNLQCKRHLSTRHSVVDNLQTESTNIVDESINSMYGYSPSHTIFDLQPHKPLNRRGRRKRRKRLFLTTYKRSSFKLRPYDGSVKLPKKTSKFMKNLLDHSTPVKEGSSFHEEIDASGIKYELSNGSVEDSPGEVNDYVSKDNGFVAAHFNFPKLPKSCTDSLEEANEELQLSKRISICEEVATDPNYKLSHTDTNEITPQNDEEYNDDVFTPGVITTRRPFSSQGSEEDKLEETAVNEEVITIPPDKLVENALARFEEKMLGNSDS</sequence>
<dbReference type="FunFam" id="3.30.40.10:FF:000005">
    <property type="entry name" value="zinc finger protein isoform X1"/>
    <property type="match status" value="1"/>
</dbReference>
<dbReference type="GO" id="GO:0006357">
    <property type="term" value="P:regulation of transcription by RNA polymerase II"/>
    <property type="evidence" value="ECO:0007669"/>
    <property type="project" value="TreeGrafter"/>
</dbReference>
<evidence type="ECO:0000256" key="16">
    <source>
        <dbReference type="SAM" id="MobiDB-lite"/>
    </source>
</evidence>
<dbReference type="AlphaFoldDB" id="A0AAV7K566"/>
<evidence type="ECO:0000256" key="4">
    <source>
        <dbReference type="ARBA" id="ARBA00022679"/>
    </source>
</evidence>
<accession>A0AAV7K566</accession>
<keyword evidence="11" id="KW-0805">Transcription regulation</keyword>
<evidence type="ECO:0000256" key="6">
    <source>
        <dbReference type="ARBA" id="ARBA00022737"/>
    </source>
</evidence>
<reference evidence="19 20" key="1">
    <citation type="journal article" date="2023" name="BMC Biol.">
        <title>The compact genome of the sponge Oopsacas minuta (Hexactinellida) is lacking key metazoan core genes.</title>
        <authorList>
            <person name="Santini S."/>
            <person name="Schenkelaars Q."/>
            <person name="Jourda C."/>
            <person name="Duchesne M."/>
            <person name="Belahbib H."/>
            <person name="Rocher C."/>
            <person name="Selva M."/>
            <person name="Riesgo A."/>
            <person name="Vervoort M."/>
            <person name="Leys S.P."/>
            <person name="Kodjabachian L."/>
            <person name="Le Bivic A."/>
            <person name="Borchiellini C."/>
            <person name="Claverie J.M."/>
            <person name="Renard E."/>
        </authorList>
    </citation>
    <scope>NUCLEOTIDE SEQUENCE [LARGE SCALE GENOMIC DNA]</scope>
    <source>
        <strain evidence="19">SPO-2</strain>
    </source>
</reference>
<dbReference type="GO" id="GO:0003712">
    <property type="term" value="F:transcription coregulator activity"/>
    <property type="evidence" value="ECO:0007669"/>
    <property type="project" value="TreeGrafter"/>
</dbReference>
<feature type="region of interest" description="Disordered" evidence="16">
    <location>
        <begin position="924"/>
        <end position="944"/>
    </location>
</feature>
<dbReference type="EMBL" id="JAKMXF010000144">
    <property type="protein sequence ID" value="KAI6656422.1"/>
    <property type="molecule type" value="Genomic_DNA"/>
</dbReference>
<keyword evidence="12" id="KW-0804">Transcription</keyword>
<keyword evidence="5" id="KW-0479">Metal-binding</keyword>
<keyword evidence="9" id="KW-0156">Chromatin regulator</keyword>
<dbReference type="PROSITE" id="PS51726">
    <property type="entry name" value="MYST_HAT"/>
    <property type="match status" value="1"/>
</dbReference>
<dbReference type="FunFam" id="3.40.630.30:FF:000001">
    <property type="entry name" value="Histone acetyltransferase"/>
    <property type="match status" value="1"/>
</dbReference>
<dbReference type="SUPFAM" id="SSF57903">
    <property type="entry name" value="FYVE/PHD zinc finger"/>
    <property type="match status" value="1"/>
</dbReference>
<dbReference type="FunFam" id="3.30.60.60:FF:000001">
    <property type="entry name" value="Histone acetyltransferase"/>
    <property type="match status" value="1"/>
</dbReference>
<organism evidence="19 20">
    <name type="scientific">Oopsacas minuta</name>
    <dbReference type="NCBI Taxonomy" id="111878"/>
    <lineage>
        <taxon>Eukaryota</taxon>
        <taxon>Metazoa</taxon>
        <taxon>Porifera</taxon>
        <taxon>Hexactinellida</taxon>
        <taxon>Hexasterophora</taxon>
        <taxon>Lyssacinosida</taxon>
        <taxon>Leucopsacidae</taxon>
        <taxon>Oopsacas</taxon>
    </lineage>
</organism>
<evidence type="ECO:0000256" key="2">
    <source>
        <dbReference type="ARBA" id="ARBA00010107"/>
    </source>
</evidence>
<dbReference type="GO" id="GO:0070775">
    <property type="term" value="C:H3 histone acetyltransferase complex"/>
    <property type="evidence" value="ECO:0007669"/>
    <property type="project" value="UniProtKB-ARBA"/>
</dbReference>
<gene>
    <name evidence="19" type="ORF">LOD99_1218</name>
</gene>
<feature type="active site" description="Proton donor/acceptor" evidence="14">
    <location>
        <position position="602"/>
    </location>
</feature>
<evidence type="ECO:0000256" key="9">
    <source>
        <dbReference type="ARBA" id="ARBA00022853"/>
    </source>
</evidence>
<dbReference type="GO" id="GO:0003682">
    <property type="term" value="F:chromatin binding"/>
    <property type="evidence" value="ECO:0007669"/>
    <property type="project" value="TreeGrafter"/>
</dbReference>
<dbReference type="GO" id="GO:0010484">
    <property type="term" value="F:histone H3 acetyltransferase activity"/>
    <property type="evidence" value="ECO:0007669"/>
    <property type="project" value="TreeGrafter"/>
</dbReference>
<dbReference type="PROSITE" id="PS50016">
    <property type="entry name" value="ZF_PHD_2"/>
    <property type="match status" value="2"/>
</dbReference>
<comment type="similarity">
    <text evidence="2">Belongs to the MYST (SAS/MOZ) family.</text>
</comment>
<dbReference type="Gene3D" id="3.30.60.60">
    <property type="entry name" value="N-acetyl transferase-like"/>
    <property type="match status" value="1"/>
</dbReference>
<evidence type="ECO:0000259" key="17">
    <source>
        <dbReference type="PROSITE" id="PS50016"/>
    </source>
</evidence>
<comment type="caution">
    <text evidence="19">The sequence shown here is derived from an EMBL/GenBank/DDBJ whole genome shotgun (WGS) entry which is preliminary data.</text>
</comment>
<dbReference type="InterPro" id="IPR013083">
    <property type="entry name" value="Znf_RING/FYVE/PHD"/>
</dbReference>
<dbReference type="InterPro" id="IPR019787">
    <property type="entry name" value="Znf_PHD-finger"/>
</dbReference>
<keyword evidence="7 15" id="KW-0863">Zinc-finger</keyword>
<dbReference type="Gene3D" id="3.40.630.30">
    <property type="match status" value="1"/>
</dbReference>
<feature type="domain" description="PHD-type" evidence="17">
    <location>
        <begin position="178"/>
        <end position="237"/>
    </location>
</feature>
<keyword evidence="13" id="KW-0539">Nucleus</keyword>
<evidence type="ECO:0000256" key="1">
    <source>
        <dbReference type="ARBA" id="ARBA00004123"/>
    </source>
</evidence>
<dbReference type="Pfam" id="PF01853">
    <property type="entry name" value="MOZ_SAS"/>
    <property type="match status" value="1"/>
</dbReference>
<evidence type="ECO:0000256" key="8">
    <source>
        <dbReference type="ARBA" id="ARBA00022833"/>
    </source>
</evidence>
<comment type="subcellular location">
    <subcellularLocation>
        <location evidence="1">Nucleus</location>
    </subcellularLocation>
</comment>
<evidence type="ECO:0000259" key="18">
    <source>
        <dbReference type="PROSITE" id="PS51726"/>
    </source>
</evidence>
<feature type="region of interest" description="Disordered" evidence="16">
    <location>
        <begin position="317"/>
        <end position="390"/>
    </location>
</feature>
<dbReference type="SMART" id="SM00249">
    <property type="entry name" value="PHD"/>
    <property type="match status" value="2"/>
</dbReference>
<dbReference type="Pfam" id="PF00628">
    <property type="entry name" value="PHD"/>
    <property type="match status" value="1"/>
</dbReference>
<keyword evidence="6" id="KW-0677">Repeat</keyword>
<dbReference type="GO" id="GO:0008270">
    <property type="term" value="F:zinc ion binding"/>
    <property type="evidence" value="ECO:0007669"/>
    <property type="project" value="UniProtKB-KW"/>
</dbReference>
<dbReference type="GO" id="GO:0040029">
    <property type="term" value="P:epigenetic regulation of gene expression"/>
    <property type="evidence" value="ECO:0007669"/>
    <property type="project" value="UniProtKB-ARBA"/>
</dbReference>
<keyword evidence="8" id="KW-0862">Zinc</keyword>
<dbReference type="InterPro" id="IPR011011">
    <property type="entry name" value="Znf_FYVE_PHD"/>
</dbReference>
<dbReference type="PANTHER" id="PTHR10615">
    <property type="entry name" value="HISTONE ACETYLTRANSFERASE"/>
    <property type="match status" value="1"/>
</dbReference>
<evidence type="ECO:0000256" key="10">
    <source>
        <dbReference type="ARBA" id="ARBA00022990"/>
    </source>
</evidence>
<dbReference type="InterPro" id="IPR050603">
    <property type="entry name" value="MYST_HAT"/>
</dbReference>
<dbReference type="InterPro" id="IPR040706">
    <property type="entry name" value="Zf-MYST"/>
</dbReference>
<evidence type="ECO:0000256" key="5">
    <source>
        <dbReference type="ARBA" id="ARBA00022723"/>
    </source>
</evidence>
<dbReference type="Pfam" id="PF17772">
    <property type="entry name" value="zf-MYST"/>
    <property type="match status" value="1"/>
</dbReference>
<dbReference type="InterPro" id="IPR016181">
    <property type="entry name" value="Acyl_CoA_acyltransferase"/>
</dbReference>
<dbReference type="InterPro" id="IPR036388">
    <property type="entry name" value="WH-like_DNA-bd_sf"/>
</dbReference>
<dbReference type="Gene3D" id="3.30.40.10">
    <property type="entry name" value="Zinc/RING finger domain, C3HC4 (zinc finger)"/>
    <property type="match status" value="1"/>
</dbReference>
<name>A0AAV7K566_9METZ</name>
<evidence type="ECO:0000256" key="3">
    <source>
        <dbReference type="ARBA" id="ARBA00013184"/>
    </source>
</evidence>
<evidence type="ECO:0000313" key="19">
    <source>
        <dbReference type="EMBL" id="KAI6656422.1"/>
    </source>
</evidence>
<feature type="domain" description="MYST-type HAT" evidence="18">
    <location>
        <begin position="427"/>
        <end position="704"/>
    </location>
</feature>
<dbReference type="GO" id="GO:0005634">
    <property type="term" value="C:nucleus"/>
    <property type="evidence" value="ECO:0007669"/>
    <property type="project" value="UniProtKB-SubCell"/>
</dbReference>
<keyword evidence="10" id="KW-0007">Acetylation</keyword>
<evidence type="ECO:0000256" key="15">
    <source>
        <dbReference type="PROSITE-ProRule" id="PRU00146"/>
    </source>
</evidence>
<dbReference type="EC" id="2.3.1.48" evidence="3"/>
<feature type="domain" description="PHD-type" evidence="17">
    <location>
        <begin position="234"/>
        <end position="288"/>
    </location>
</feature>
<keyword evidence="20" id="KW-1185">Reference proteome</keyword>
<keyword evidence="4" id="KW-0808">Transferase</keyword>
<evidence type="ECO:0000256" key="7">
    <source>
        <dbReference type="ARBA" id="ARBA00022771"/>
    </source>
</evidence>
<dbReference type="InterPro" id="IPR002717">
    <property type="entry name" value="HAT_MYST-type"/>
</dbReference>
<dbReference type="SUPFAM" id="SSF55729">
    <property type="entry name" value="Acyl-CoA N-acyltransferases (Nat)"/>
    <property type="match status" value="1"/>
</dbReference>
<dbReference type="InterPro" id="IPR001965">
    <property type="entry name" value="Znf_PHD"/>
</dbReference>
<dbReference type="Proteomes" id="UP001165289">
    <property type="component" value="Unassembled WGS sequence"/>
</dbReference>
<evidence type="ECO:0000256" key="11">
    <source>
        <dbReference type="ARBA" id="ARBA00023015"/>
    </source>
</evidence>
<evidence type="ECO:0000256" key="13">
    <source>
        <dbReference type="ARBA" id="ARBA00023242"/>
    </source>
</evidence>
<dbReference type="PANTHER" id="PTHR10615:SF217">
    <property type="entry name" value="HISTONE ACETYLTRANSFERASE"/>
    <property type="match status" value="1"/>
</dbReference>
<protein>
    <recommendedName>
        <fullName evidence="3">histone acetyltransferase</fullName>
        <ecNumber evidence="3">2.3.1.48</ecNumber>
    </recommendedName>
</protein>
<dbReference type="Gene3D" id="1.10.10.10">
    <property type="entry name" value="Winged helix-like DNA-binding domain superfamily/Winged helix DNA-binding domain"/>
    <property type="match status" value="1"/>
</dbReference>
<dbReference type="CDD" id="cd04301">
    <property type="entry name" value="NAT_SF"/>
    <property type="match status" value="1"/>
</dbReference>
<evidence type="ECO:0000313" key="20">
    <source>
        <dbReference type="Proteomes" id="UP001165289"/>
    </source>
</evidence>